<feature type="repeat" description="ANK" evidence="1">
    <location>
        <begin position="118"/>
        <end position="151"/>
    </location>
</feature>
<evidence type="ECO:0000313" key="2">
    <source>
        <dbReference type="EMBL" id="KAF5621134.1"/>
    </source>
</evidence>
<dbReference type="InterPro" id="IPR002110">
    <property type="entry name" value="Ankyrin_rpt"/>
</dbReference>
<accession>A0A8H5QUJ1</accession>
<keyword evidence="1" id="KW-0040">ANK repeat</keyword>
<sequence>MDEDPREVTAGVMEEKVQRVTTFLGLLLDCSPETINAQDQDSNTPLHYSAKKYGNCGQDHTAVFQYLCEKGADSSILNKNGETALHSLCSYDGGLPLDIAAIETLLDHGAKVTDTDNDGNIPLQLAVKNLDNVDAIVFLLDHGADVSVKNLEGNTPLHEAANEMSWTGVLKKRKYKLMGEILRRLPGDEGSLMDELNAEEKSHRQIQDEGRKDLKEKMDGLEIERSVGI</sequence>
<evidence type="ECO:0000256" key="1">
    <source>
        <dbReference type="PROSITE-ProRule" id="PRU00023"/>
    </source>
</evidence>
<keyword evidence="3" id="KW-1185">Reference proteome</keyword>
<dbReference type="Proteomes" id="UP000530670">
    <property type="component" value="Unassembled WGS sequence"/>
</dbReference>
<organism evidence="2 3">
    <name type="scientific">Fusarium tjaetaba</name>
    <dbReference type="NCBI Taxonomy" id="1567544"/>
    <lineage>
        <taxon>Eukaryota</taxon>
        <taxon>Fungi</taxon>
        <taxon>Dikarya</taxon>
        <taxon>Ascomycota</taxon>
        <taxon>Pezizomycotina</taxon>
        <taxon>Sordariomycetes</taxon>
        <taxon>Hypocreomycetidae</taxon>
        <taxon>Hypocreales</taxon>
        <taxon>Nectriaceae</taxon>
        <taxon>Fusarium</taxon>
        <taxon>Fusarium fujikuroi species complex</taxon>
    </lineage>
</organism>
<gene>
    <name evidence="2" type="ORF">FTJAE_11475</name>
</gene>
<dbReference type="OrthoDB" id="823504at2759"/>
<dbReference type="SUPFAM" id="SSF48403">
    <property type="entry name" value="Ankyrin repeat"/>
    <property type="match status" value="1"/>
</dbReference>
<dbReference type="PANTHER" id="PTHR24118:SF99">
    <property type="entry name" value="POTE ANKYRIN DOMAIN FAMILY MEMBER 3C-RELATED"/>
    <property type="match status" value="1"/>
</dbReference>
<dbReference type="Gene3D" id="1.25.40.20">
    <property type="entry name" value="Ankyrin repeat-containing domain"/>
    <property type="match status" value="1"/>
</dbReference>
<dbReference type="InterPro" id="IPR036770">
    <property type="entry name" value="Ankyrin_rpt-contain_sf"/>
</dbReference>
<comment type="caution">
    <text evidence="2">The sequence shown here is derived from an EMBL/GenBank/DDBJ whole genome shotgun (WGS) entry which is preliminary data.</text>
</comment>
<evidence type="ECO:0000313" key="3">
    <source>
        <dbReference type="Proteomes" id="UP000530670"/>
    </source>
</evidence>
<dbReference type="RefSeq" id="XP_037201545.1">
    <property type="nucleotide sequence ID" value="XM_037344421.1"/>
</dbReference>
<dbReference type="AlphaFoldDB" id="A0A8H5QUJ1"/>
<proteinExistence type="predicted"/>
<dbReference type="PROSITE" id="PS50297">
    <property type="entry name" value="ANK_REP_REGION"/>
    <property type="match status" value="1"/>
</dbReference>
<dbReference type="PANTHER" id="PTHR24118">
    <property type="entry name" value="POTE ANKYRIN DOMAIN"/>
    <property type="match status" value="1"/>
</dbReference>
<dbReference type="Pfam" id="PF12796">
    <property type="entry name" value="Ank_2"/>
    <property type="match status" value="1"/>
</dbReference>
<protein>
    <submittedName>
        <fullName evidence="2">Ankyrin</fullName>
    </submittedName>
</protein>
<reference evidence="2 3" key="1">
    <citation type="submission" date="2020-05" db="EMBL/GenBank/DDBJ databases">
        <title>Identification and distribution of gene clusters putatively required for synthesis of sphingolipid metabolism inhibitors in phylogenetically diverse species of the filamentous fungus Fusarium.</title>
        <authorList>
            <person name="Kim H.-S."/>
            <person name="Busman M."/>
            <person name="Brown D.W."/>
            <person name="Divon H."/>
            <person name="Uhlig S."/>
            <person name="Proctor R.H."/>
        </authorList>
    </citation>
    <scope>NUCLEOTIDE SEQUENCE [LARGE SCALE GENOMIC DNA]</scope>
    <source>
        <strain evidence="2 3">NRRL 66243</strain>
    </source>
</reference>
<name>A0A8H5QUJ1_9HYPO</name>
<dbReference type="PROSITE" id="PS50088">
    <property type="entry name" value="ANK_REPEAT"/>
    <property type="match status" value="1"/>
</dbReference>
<dbReference type="GeneID" id="59296691"/>
<dbReference type="SMART" id="SM00248">
    <property type="entry name" value="ANK"/>
    <property type="match status" value="4"/>
</dbReference>
<dbReference type="EMBL" id="JAAQRI010000281">
    <property type="protein sequence ID" value="KAF5621134.1"/>
    <property type="molecule type" value="Genomic_DNA"/>
</dbReference>